<comment type="caution">
    <text evidence="1">The sequence shown here is derived from an EMBL/GenBank/DDBJ whole genome shotgun (WGS) entry which is preliminary data.</text>
</comment>
<dbReference type="AlphaFoldDB" id="A0A2N1PM01"/>
<dbReference type="SUPFAM" id="SSF53756">
    <property type="entry name" value="UDP-Glycosyltransferase/glycogen phosphorylase"/>
    <property type="match status" value="1"/>
</dbReference>
<gene>
    <name evidence="1" type="ORF">CVV64_14660</name>
</gene>
<sequence>MNSGDHKEYTHVFLGCGTERFPLYESQVLGLLSILASRNVRPLHILFEGGTRPRQETVQRLRNWNALGFSLILPYSKAVTALSRKAVASSLASWILRNLNIRGRHPEIEKVLLHCRNEPATLWGISIAAELSSLARRAGVQLIVRVLFDNRGLRTEEVKELNPRAIATNAAHIASKWWVSERVSAYSFVTGAMADHYLSHGYRDNIPSIIVPTCVNGSDYSHCNIPWNDREFDLVYCGSTWGWQGVDRVLNLLMKMDADHSIRALALVDEPEVVQQRADQLGLHNLRIKRLPAEHVPAALSQCRIGLLFRDSSLLNQVAAPTKLGEYLAAGLKVAYTGDIGSVKDLLASDSNAEQWLVNLSDLDSHELIDVISRELDSSPPEGEIWKYFTWEHHLHKYSELF</sequence>
<proteinExistence type="predicted"/>
<protein>
    <recommendedName>
        <fullName evidence="3">Glycosyltransferase subfamily 4-like N-terminal domain-containing protein</fullName>
    </recommendedName>
</protein>
<accession>A0A2N1PM01</accession>
<reference evidence="1 2" key="1">
    <citation type="journal article" date="2017" name="ISME J.">
        <title>Potential for microbial H2 and metal transformations associated with novel bacteria and archaea in deep terrestrial subsurface sediments.</title>
        <authorList>
            <person name="Hernsdorf A.W."/>
            <person name="Amano Y."/>
            <person name="Miyakawa K."/>
            <person name="Ise K."/>
            <person name="Suzuki Y."/>
            <person name="Anantharaman K."/>
            <person name="Probst A."/>
            <person name="Burstein D."/>
            <person name="Thomas B.C."/>
            <person name="Banfield J.F."/>
        </authorList>
    </citation>
    <scope>NUCLEOTIDE SEQUENCE [LARGE SCALE GENOMIC DNA]</scope>
    <source>
        <strain evidence="1">HGW-Wallbacteria-1</strain>
    </source>
</reference>
<name>A0A2N1PM01_9BACT</name>
<dbReference type="Gene3D" id="3.40.50.2000">
    <property type="entry name" value="Glycogen Phosphorylase B"/>
    <property type="match status" value="1"/>
</dbReference>
<dbReference type="EMBL" id="PGXC01000019">
    <property type="protein sequence ID" value="PKK89377.1"/>
    <property type="molecule type" value="Genomic_DNA"/>
</dbReference>
<dbReference type="Proteomes" id="UP000233256">
    <property type="component" value="Unassembled WGS sequence"/>
</dbReference>
<evidence type="ECO:0000313" key="1">
    <source>
        <dbReference type="EMBL" id="PKK89377.1"/>
    </source>
</evidence>
<evidence type="ECO:0000313" key="2">
    <source>
        <dbReference type="Proteomes" id="UP000233256"/>
    </source>
</evidence>
<evidence type="ECO:0008006" key="3">
    <source>
        <dbReference type="Google" id="ProtNLM"/>
    </source>
</evidence>
<organism evidence="1 2">
    <name type="scientific">Candidatus Wallbacteria bacterium HGW-Wallbacteria-1</name>
    <dbReference type="NCBI Taxonomy" id="2013854"/>
    <lineage>
        <taxon>Bacteria</taxon>
        <taxon>Candidatus Walliibacteriota</taxon>
    </lineage>
</organism>